<dbReference type="Pfam" id="PF23148">
    <property type="entry name" value="Gp77"/>
    <property type="match status" value="1"/>
</dbReference>
<dbReference type="RefSeq" id="WP_176974813.1">
    <property type="nucleotide sequence ID" value="NZ_JABZEO010000001.1"/>
</dbReference>
<reference evidence="1 2" key="1">
    <citation type="submission" date="2020-06" db="EMBL/GenBank/DDBJ databases">
        <title>Whole-genome sequence of Allochromatium humboldtianum DSM 21881, type strain.</title>
        <authorList>
            <person name="Kyndt J.A."/>
            <person name="Meyer T.E."/>
        </authorList>
    </citation>
    <scope>NUCLEOTIDE SEQUENCE [LARGE SCALE GENOMIC DNA]</scope>
    <source>
        <strain evidence="1 2">DSM 21881</strain>
    </source>
</reference>
<protein>
    <submittedName>
        <fullName evidence="1">Uncharacterized protein</fullName>
    </submittedName>
</protein>
<dbReference type="EMBL" id="JABZEO010000001">
    <property type="protein sequence ID" value="NVZ08020.1"/>
    <property type="molecule type" value="Genomic_DNA"/>
</dbReference>
<proteinExistence type="predicted"/>
<comment type="caution">
    <text evidence="1">The sequence shown here is derived from an EMBL/GenBank/DDBJ whole genome shotgun (WGS) entry which is preliminary data.</text>
</comment>
<sequence length="93" mass="10394">MRVGTITQQPAERKWYSIDYSEALDPGDRLSAVDSVAVEPEGLSAVATLPEDDRVRLFISEGQDGVVYKVTVQTRTVANELWEDELVVRVKEV</sequence>
<accession>A0A850RAN7</accession>
<name>A0A850RAN7_9GAMM</name>
<keyword evidence="2" id="KW-1185">Reference proteome</keyword>
<dbReference type="InterPro" id="IPR056928">
    <property type="entry name" value="Gp77-like"/>
</dbReference>
<evidence type="ECO:0000313" key="2">
    <source>
        <dbReference type="Proteomes" id="UP000592294"/>
    </source>
</evidence>
<gene>
    <name evidence="1" type="ORF">HW932_01940</name>
</gene>
<evidence type="ECO:0000313" key="1">
    <source>
        <dbReference type="EMBL" id="NVZ08020.1"/>
    </source>
</evidence>
<dbReference type="Proteomes" id="UP000592294">
    <property type="component" value="Unassembled WGS sequence"/>
</dbReference>
<dbReference type="AlphaFoldDB" id="A0A850RAN7"/>
<organism evidence="1 2">
    <name type="scientific">Allochromatium humboldtianum</name>
    <dbReference type="NCBI Taxonomy" id="504901"/>
    <lineage>
        <taxon>Bacteria</taxon>
        <taxon>Pseudomonadati</taxon>
        <taxon>Pseudomonadota</taxon>
        <taxon>Gammaproteobacteria</taxon>
        <taxon>Chromatiales</taxon>
        <taxon>Chromatiaceae</taxon>
        <taxon>Allochromatium</taxon>
    </lineage>
</organism>